<name>X1QTJ2_9ZZZZ</name>
<evidence type="ECO:0008006" key="5">
    <source>
        <dbReference type="Google" id="ProtNLM"/>
    </source>
</evidence>
<protein>
    <recommendedName>
        <fullName evidence="5">Trimethylamine methyltransferase</fullName>
    </recommendedName>
</protein>
<proteinExistence type="inferred from homology"/>
<dbReference type="GO" id="GO:0008168">
    <property type="term" value="F:methyltransferase activity"/>
    <property type="evidence" value="ECO:0007669"/>
    <property type="project" value="UniProtKB-KW"/>
</dbReference>
<keyword evidence="3" id="KW-0808">Transferase</keyword>
<dbReference type="InterPro" id="IPR038601">
    <property type="entry name" value="MttB-like_sf"/>
</dbReference>
<gene>
    <name evidence="4" type="ORF">S06H3_56659</name>
</gene>
<keyword evidence="2" id="KW-0489">Methyltransferase</keyword>
<comment type="caution">
    <text evidence="4">The sequence shown here is derived from an EMBL/GenBank/DDBJ whole genome shotgun (WGS) entry which is preliminary data.</text>
</comment>
<sequence>VLSPLFQPREIIDQLFECARQRLPMLIEADTIAGGTAPFTIAGTLVEMNANILSAIALAQLVGPGTPCIYSSSSGVMDMRAAMYSAAAPESTLLHIGSTQVAHFYGLPHQGGNTPDAKIPDAQMGYERASHFLALAYAGCDIIHVATGNLEMMRLASYEQCVMDNEILGACFRIVEGFEVNEDTLGVDVLRDVGHRADFIGHEQTLRYLRKTRWQPRLTSRDGWETWEA</sequence>
<reference evidence="4" key="1">
    <citation type="journal article" date="2014" name="Front. Microbiol.">
        <title>High frequency of phylogenetically diverse reductive dehalogenase-homologous genes in deep subseafloor sedimentary metagenomes.</title>
        <authorList>
            <person name="Kawai M."/>
            <person name="Futagami T."/>
            <person name="Toyoda A."/>
            <person name="Takaki Y."/>
            <person name="Nishi S."/>
            <person name="Hori S."/>
            <person name="Arai W."/>
            <person name="Tsubouchi T."/>
            <person name="Morono Y."/>
            <person name="Uchiyama I."/>
            <person name="Ito T."/>
            <person name="Fujiyama A."/>
            <person name="Inagaki F."/>
            <person name="Takami H."/>
        </authorList>
    </citation>
    <scope>NUCLEOTIDE SEQUENCE</scope>
    <source>
        <strain evidence="4">Expedition CK06-06</strain>
    </source>
</reference>
<dbReference type="EMBL" id="BARV01036466">
    <property type="protein sequence ID" value="GAI54225.1"/>
    <property type="molecule type" value="Genomic_DNA"/>
</dbReference>
<evidence type="ECO:0000256" key="1">
    <source>
        <dbReference type="ARBA" id="ARBA00007137"/>
    </source>
</evidence>
<feature type="non-terminal residue" evidence="4">
    <location>
        <position position="1"/>
    </location>
</feature>
<evidence type="ECO:0000256" key="2">
    <source>
        <dbReference type="ARBA" id="ARBA00022603"/>
    </source>
</evidence>
<feature type="non-terminal residue" evidence="4">
    <location>
        <position position="229"/>
    </location>
</feature>
<dbReference type="GO" id="GO:0015948">
    <property type="term" value="P:methanogenesis"/>
    <property type="evidence" value="ECO:0007669"/>
    <property type="project" value="InterPro"/>
</dbReference>
<dbReference type="InterPro" id="IPR010426">
    <property type="entry name" value="MTTB_MeTrfase"/>
</dbReference>
<evidence type="ECO:0000256" key="3">
    <source>
        <dbReference type="ARBA" id="ARBA00022679"/>
    </source>
</evidence>
<dbReference type="Pfam" id="PF06253">
    <property type="entry name" value="MTTB"/>
    <property type="match status" value="1"/>
</dbReference>
<accession>X1QTJ2</accession>
<dbReference type="AlphaFoldDB" id="X1QTJ2"/>
<organism evidence="4">
    <name type="scientific">marine sediment metagenome</name>
    <dbReference type="NCBI Taxonomy" id="412755"/>
    <lineage>
        <taxon>unclassified sequences</taxon>
        <taxon>metagenomes</taxon>
        <taxon>ecological metagenomes</taxon>
    </lineage>
</organism>
<dbReference type="GO" id="GO:0032259">
    <property type="term" value="P:methylation"/>
    <property type="evidence" value="ECO:0007669"/>
    <property type="project" value="UniProtKB-KW"/>
</dbReference>
<evidence type="ECO:0000313" key="4">
    <source>
        <dbReference type="EMBL" id="GAI54225.1"/>
    </source>
</evidence>
<dbReference type="Gene3D" id="3.20.20.480">
    <property type="entry name" value="Trimethylamine methyltransferase-like"/>
    <property type="match status" value="1"/>
</dbReference>
<comment type="similarity">
    <text evidence="1">Belongs to the trimethylamine methyltransferase family.</text>
</comment>